<dbReference type="Pfam" id="PF13471">
    <property type="entry name" value="Transglut_core3"/>
    <property type="match status" value="1"/>
</dbReference>
<evidence type="ECO:0000313" key="3">
    <source>
        <dbReference type="Proteomes" id="UP001382935"/>
    </source>
</evidence>
<keyword evidence="3" id="KW-1185">Reference proteome</keyword>
<dbReference type="EMBL" id="CP145607">
    <property type="protein sequence ID" value="WWM70765.1"/>
    <property type="molecule type" value="Genomic_DNA"/>
</dbReference>
<dbReference type="RefSeq" id="WP_338503807.1">
    <property type="nucleotide sequence ID" value="NZ_CP145607.1"/>
</dbReference>
<reference evidence="2 3" key="1">
    <citation type="submission" date="2024-02" db="EMBL/GenBank/DDBJ databases">
        <title>Full genome sequence of Sphingomonas kaistensis.</title>
        <authorList>
            <person name="Poletto B.L."/>
            <person name="Silva G."/>
            <person name="Galante D."/>
            <person name="Campos K.R."/>
            <person name="Santos M.B.N."/>
            <person name="Sacchi C.T."/>
        </authorList>
    </citation>
    <scope>NUCLEOTIDE SEQUENCE [LARGE SCALE GENOMIC DNA]</scope>
    <source>
        <strain evidence="2 3">MA4R</strain>
    </source>
</reference>
<proteinExistence type="predicted"/>
<protein>
    <submittedName>
        <fullName evidence="2">Lasso peptide biosynthesis B2 protein</fullName>
    </submittedName>
</protein>
<name>A0ABZ2G1C7_9SPHN</name>
<accession>A0ABZ2G1C7</accession>
<sequence>MAENPLLVRRNWGAIAEAGLALAAASAATRLLPFKRYIRLGARPLERVSRAGGIETARIVDALGRRAPFRSVCLQRGIALQWMLRRRGIDAILHYGVRMPREGKAITAHVWVSVDGSVILGAPQHEQYSEVARYPAG</sequence>
<dbReference type="Proteomes" id="UP001382935">
    <property type="component" value="Chromosome"/>
</dbReference>
<gene>
    <name evidence="2" type="ORF">V6R86_08780</name>
</gene>
<evidence type="ECO:0000313" key="2">
    <source>
        <dbReference type="EMBL" id="WWM70765.1"/>
    </source>
</evidence>
<evidence type="ECO:0000259" key="1">
    <source>
        <dbReference type="Pfam" id="PF13471"/>
    </source>
</evidence>
<dbReference type="InterPro" id="IPR032708">
    <property type="entry name" value="McjB_C"/>
</dbReference>
<organism evidence="2 3">
    <name type="scientific">Sphingomonas kaistensis</name>
    <dbReference type="NCBI Taxonomy" id="298708"/>
    <lineage>
        <taxon>Bacteria</taxon>
        <taxon>Pseudomonadati</taxon>
        <taxon>Pseudomonadota</taxon>
        <taxon>Alphaproteobacteria</taxon>
        <taxon>Sphingomonadales</taxon>
        <taxon>Sphingomonadaceae</taxon>
        <taxon>Sphingomonas</taxon>
    </lineage>
</organism>
<dbReference type="InterPro" id="IPR053521">
    <property type="entry name" value="McjB-like"/>
</dbReference>
<feature type="domain" description="Microcin J25-processing protein McjB C-terminal" evidence="1">
    <location>
        <begin position="28"/>
        <end position="131"/>
    </location>
</feature>
<dbReference type="NCBIfam" id="NF033537">
    <property type="entry name" value="lasso_biosyn_B2"/>
    <property type="match status" value="1"/>
</dbReference>